<name>A0A5Q4BHW4_9PEZI</name>
<dbReference type="PROSITE" id="PS50850">
    <property type="entry name" value="MFS"/>
    <property type="match status" value="1"/>
</dbReference>
<feature type="non-terminal residue" evidence="8">
    <location>
        <position position="1"/>
    </location>
</feature>
<dbReference type="GO" id="GO:0005886">
    <property type="term" value="C:plasma membrane"/>
    <property type="evidence" value="ECO:0007669"/>
    <property type="project" value="TreeGrafter"/>
</dbReference>
<evidence type="ECO:0000256" key="5">
    <source>
        <dbReference type="SAM" id="MobiDB-lite"/>
    </source>
</evidence>
<dbReference type="OrthoDB" id="2241241at2759"/>
<feature type="region of interest" description="Disordered" evidence="5">
    <location>
        <begin position="1"/>
        <end position="39"/>
    </location>
</feature>
<feature type="transmembrane region" description="Helical" evidence="6">
    <location>
        <begin position="636"/>
        <end position="655"/>
    </location>
</feature>
<dbReference type="PANTHER" id="PTHR23501:SF200">
    <property type="entry name" value="TRANSPORTER, PUTATIVE (AFU_ORTHOLOGUE AFUA_3G01360)-RELATED"/>
    <property type="match status" value="1"/>
</dbReference>
<evidence type="ECO:0000313" key="9">
    <source>
        <dbReference type="Proteomes" id="UP000326340"/>
    </source>
</evidence>
<evidence type="ECO:0000313" key="8">
    <source>
        <dbReference type="EMBL" id="TQN66381.1"/>
    </source>
</evidence>
<evidence type="ECO:0000256" key="6">
    <source>
        <dbReference type="SAM" id="Phobius"/>
    </source>
</evidence>
<dbReference type="Gene3D" id="1.20.1250.20">
    <property type="entry name" value="MFS general substrate transporter like domains"/>
    <property type="match status" value="1"/>
</dbReference>
<evidence type="ECO:0000259" key="7">
    <source>
        <dbReference type="PROSITE" id="PS50850"/>
    </source>
</evidence>
<feature type="transmembrane region" description="Helical" evidence="6">
    <location>
        <begin position="297"/>
        <end position="318"/>
    </location>
</feature>
<dbReference type="PANTHER" id="PTHR23501">
    <property type="entry name" value="MAJOR FACILITATOR SUPERFAMILY"/>
    <property type="match status" value="1"/>
</dbReference>
<evidence type="ECO:0000256" key="3">
    <source>
        <dbReference type="ARBA" id="ARBA00022989"/>
    </source>
</evidence>
<feature type="transmembrane region" description="Helical" evidence="6">
    <location>
        <begin position="135"/>
        <end position="151"/>
    </location>
</feature>
<dbReference type="Proteomes" id="UP000326340">
    <property type="component" value="Unassembled WGS sequence"/>
</dbReference>
<feature type="transmembrane region" description="Helical" evidence="6">
    <location>
        <begin position="431"/>
        <end position="452"/>
    </location>
</feature>
<feature type="non-terminal residue" evidence="8">
    <location>
        <position position="669"/>
    </location>
</feature>
<accession>A0A5Q4BHW4</accession>
<keyword evidence="9" id="KW-1185">Reference proteome</keyword>
<feature type="domain" description="Major facilitator superfamily (MFS) profile" evidence="7">
    <location>
        <begin position="140"/>
        <end position="660"/>
    </location>
</feature>
<comment type="caution">
    <text evidence="8">The sequence shown here is derived from an EMBL/GenBank/DDBJ whole genome shotgun (WGS) entry which is preliminary data.</text>
</comment>
<keyword evidence="4 6" id="KW-0472">Membrane</keyword>
<dbReference type="InterPro" id="IPR036259">
    <property type="entry name" value="MFS_trans_sf"/>
</dbReference>
<dbReference type="GO" id="GO:0015343">
    <property type="term" value="F:siderophore-iron transmembrane transporter activity"/>
    <property type="evidence" value="ECO:0007669"/>
    <property type="project" value="TreeGrafter"/>
</dbReference>
<keyword evidence="2 6" id="KW-0812">Transmembrane</keyword>
<feature type="region of interest" description="Disordered" evidence="5">
    <location>
        <begin position="85"/>
        <end position="112"/>
    </location>
</feature>
<gene>
    <name evidence="8" type="primary">MirC</name>
    <name evidence="8" type="ORF">CSHISOI_08989</name>
</gene>
<feature type="transmembrane region" description="Helical" evidence="6">
    <location>
        <begin position="171"/>
        <end position="193"/>
    </location>
</feature>
<proteinExistence type="predicted"/>
<reference evidence="8 9" key="1">
    <citation type="journal article" date="2019" name="Sci. Rep.">
        <title>Colletotrichum shisoi sp. nov., an anthracnose pathogen of Perilla frutescens in Japan: molecular phylogenetic, morphological and genomic evidence.</title>
        <authorList>
            <person name="Gan P."/>
            <person name="Tsushima A."/>
            <person name="Hiroyama R."/>
            <person name="Narusaka M."/>
            <person name="Takano Y."/>
            <person name="Narusaka Y."/>
            <person name="Kawaradani M."/>
            <person name="Damm U."/>
            <person name="Shirasu K."/>
        </authorList>
    </citation>
    <scope>NUCLEOTIDE SEQUENCE [LARGE SCALE GENOMIC DNA]</scope>
    <source>
        <strain evidence="8 9">PG-2018a</strain>
    </source>
</reference>
<feature type="compositionally biased region" description="Acidic residues" evidence="5">
    <location>
        <begin position="1"/>
        <end position="16"/>
    </location>
</feature>
<dbReference type="InterPro" id="IPR020846">
    <property type="entry name" value="MFS_dom"/>
</dbReference>
<dbReference type="EMBL" id="PUHP01001225">
    <property type="protein sequence ID" value="TQN66381.1"/>
    <property type="molecule type" value="Genomic_DNA"/>
</dbReference>
<keyword evidence="3 6" id="KW-1133">Transmembrane helix</keyword>
<feature type="transmembrane region" description="Helical" evidence="6">
    <location>
        <begin position="560"/>
        <end position="583"/>
    </location>
</feature>
<feature type="transmembrane region" description="Helical" evidence="6">
    <location>
        <begin position="497"/>
        <end position="514"/>
    </location>
</feature>
<feature type="transmembrane region" description="Helical" evidence="6">
    <location>
        <begin position="526"/>
        <end position="548"/>
    </location>
</feature>
<sequence>PPHDDEEEEEEEDGNDNNERTSLLTKTATPQDENNRNMGVFTSFQSHVYSRAPSSLDLAPADAIDHDDSIALIRDPVDVELADKKPRELDEHGEHDDPRKPSDSDSESDCDSEVFESGVGKIEAAQSLWGRKGRWLVILGVVSLALVMIIYEIDNTTVSIYNNYATSSFSALSRLATLSTAAAIVFAVVKPLIAKLSNVVGRGEAYIVAMSFYVLGYVLMASSASFEAYAAGAISYAVGQSATNIMNDIIVADITTARWRGFAISFLFFPFLVTPWAAGFIVDDVVRPGGIGWRWGIGMYAILMPISSAVIISTLLYYQRRAKNRGLVPKRKKTTLHGFCSQIDLGGSLLLCAGFAMVLVPLTLAANSSSGSSSSNNNNNNNNDKNSWGTPYTVVLLVVIGVLVLAALPFYETFAARNPVLPPHYFRNRTIALCLFLVASDSVGFSSTHTYLYSWATVARGFTARDATFFQYTHGVMQCVTAIAGGLAMAYTRRYKWLLVSGATVRFIGYGVMLRLRGAENSVAEIFVVQVIQGLGSGFMQLSILVPAQIVVPHREMPQVTALVICFAVLGSSVGGCVAGAIYSNTFKPALYRYLGAGASSQLVDSLFNSIVGTAPAWGTPERNAINHAFTDVMKYVVYAAVGASTPGVILVWLLPNYTLPDRNNIVET</sequence>
<dbReference type="AlphaFoldDB" id="A0A5Q4BHW4"/>
<dbReference type="SUPFAM" id="SSF103473">
    <property type="entry name" value="MFS general substrate transporter"/>
    <property type="match status" value="1"/>
</dbReference>
<feature type="transmembrane region" description="Helical" evidence="6">
    <location>
        <begin position="339"/>
        <end position="364"/>
    </location>
</feature>
<dbReference type="InterPro" id="IPR011701">
    <property type="entry name" value="MFS"/>
</dbReference>
<evidence type="ECO:0000256" key="4">
    <source>
        <dbReference type="ARBA" id="ARBA00023136"/>
    </source>
</evidence>
<feature type="transmembrane region" description="Helical" evidence="6">
    <location>
        <begin position="472"/>
        <end position="490"/>
    </location>
</feature>
<feature type="transmembrane region" description="Helical" evidence="6">
    <location>
        <begin position="262"/>
        <end position="282"/>
    </location>
</feature>
<feature type="transmembrane region" description="Helical" evidence="6">
    <location>
        <begin position="205"/>
        <end position="222"/>
    </location>
</feature>
<comment type="subcellular location">
    <subcellularLocation>
        <location evidence="1">Membrane</location>
        <topology evidence="1">Multi-pass membrane protein</topology>
    </subcellularLocation>
</comment>
<evidence type="ECO:0000256" key="2">
    <source>
        <dbReference type="ARBA" id="ARBA00022692"/>
    </source>
</evidence>
<evidence type="ECO:0000256" key="1">
    <source>
        <dbReference type="ARBA" id="ARBA00004141"/>
    </source>
</evidence>
<dbReference type="Pfam" id="PF07690">
    <property type="entry name" value="MFS_1"/>
    <property type="match status" value="1"/>
</dbReference>
<protein>
    <submittedName>
        <fullName evidence="8">MFS siderochrome iron transporter C</fullName>
    </submittedName>
</protein>
<feature type="compositionally biased region" description="Polar residues" evidence="5">
    <location>
        <begin position="20"/>
        <end position="39"/>
    </location>
</feature>
<feature type="compositionally biased region" description="Basic and acidic residues" evidence="5">
    <location>
        <begin position="85"/>
        <end position="103"/>
    </location>
</feature>
<organism evidence="8 9">
    <name type="scientific">Colletotrichum shisoi</name>
    <dbReference type="NCBI Taxonomy" id="2078593"/>
    <lineage>
        <taxon>Eukaryota</taxon>
        <taxon>Fungi</taxon>
        <taxon>Dikarya</taxon>
        <taxon>Ascomycota</taxon>
        <taxon>Pezizomycotina</taxon>
        <taxon>Sordariomycetes</taxon>
        <taxon>Hypocreomycetidae</taxon>
        <taxon>Glomerellales</taxon>
        <taxon>Glomerellaceae</taxon>
        <taxon>Colletotrichum</taxon>
        <taxon>Colletotrichum destructivum species complex</taxon>
    </lineage>
</organism>
<feature type="transmembrane region" description="Helical" evidence="6">
    <location>
        <begin position="392"/>
        <end position="411"/>
    </location>
</feature>